<dbReference type="InterPro" id="IPR051678">
    <property type="entry name" value="AGP_Transferase"/>
</dbReference>
<protein>
    <submittedName>
        <fullName evidence="2">Kinase-like domain-containing protein</fullName>
    </submittedName>
</protein>
<organism evidence="2 3">
    <name type="scientific">Aspergillus lucknowensis</name>
    <dbReference type="NCBI Taxonomy" id="176173"/>
    <lineage>
        <taxon>Eukaryota</taxon>
        <taxon>Fungi</taxon>
        <taxon>Dikarya</taxon>
        <taxon>Ascomycota</taxon>
        <taxon>Pezizomycotina</taxon>
        <taxon>Eurotiomycetes</taxon>
        <taxon>Eurotiomycetidae</taxon>
        <taxon>Eurotiales</taxon>
        <taxon>Aspergillaceae</taxon>
        <taxon>Aspergillus</taxon>
        <taxon>Aspergillus subgen. Nidulantes</taxon>
    </lineage>
</organism>
<accession>A0ABR4M520</accession>
<dbReference type="PANTHER" id="PTHR21310">
    <property type="entry name" value="AMINOGLYCOSIDE PHOSPHOTRANSFERASE-RELATED-RELATED"/>
    <property type="match status" value="1"/>
</dbReference>
<dbReference type="Proteomes" id="UP001610432">
    <property type="component" value="Unassembled WGS sequence"/>
</dbReference>
<comment type="caution">
    <text evidence="2">The sequence shown here is derived from an EMBL/GenBank/DDBJ whole genome shotgun (WGS) entry which is preliminary data.</text>
</comment>
<reference evidence="2 3" key="1">
    <citation type="submission" date="2024-07" db="EMBL/GenBank/DDBJ databases">
        <title>Section-level genome sequencing and comparative genomics of Aspergillus sections Usti and Cavernicolus.</title>
        <authorList>
            <consortium name="Lawrence Berkeley National Laboratory"/>
            <person name="Nybo J.L."/>
            <person name="Vesth T.C."/>
            <person name="Theobald S."/>
            <person name="Frisvad J.C."/>
            <person name="Larsen T.O."/>
            <person name="Kjaerboelling I."/>
            <person name="Rothschild-Mancinelli K."/>
            <person name="Lyhne E.K."/>
            <person name="Kogle M.E."/>
            <person name="Barry K."/>
            <person name="Clum A."/>
            <person name="Na H."/>
            <person name="Ledsgaard L."/>
            <person name="Lin J."/>
            <person name="Lipzen A."/>
            <person name="Kuo A."/>
            <person name="Riley R."/>
            <person name="Mondo S."/>
            <person name="Labutti K."/>
            <person name="Haridas S."/>
            <person name="Pangalinan J."/>
            <person name="Salamov A.A."/>
            <person name="Simmons B.A."/>
            <person name="Magnuson J.K."/>
            <person name="Chen J."/>
            <person name="Drula E."/>
            <person name="Henrissat B."/>
            <person name="Wiebenga A."/>
            <person name="Lubbers R.J."/>
            <person name="Gomes A.C."/>
            <person name="Macurrencykelacurrency M.R."/>
            <person name="Stajich J."/>
            <person name="Grigoriev I.V."/>
            <person name="Mortensen U.H."/>
            <person name="De Vries R.P."/>
            <person name="Baker S.E."/>
            <person name="Andersen M.R."/>
        </authorList>
    </citation>
    <scope>NUCLEOTIDE SEQUENCE [LARGE SCALE GENOMIC DNA]</scope>
    <source>
        <strain evidence="2 3">CBS 449.75</strain>
    </source>
</reference>
<dbReference type="Pfam" id="PF01636">
    <property type="entry name" value="APH"/>
    <property type="match status" value="1"/>
</dbReference>
<sequence length="449" mass="52168">MANSPCNRRSSSKQEEFWSHLHAHKADIEELVSFHLRVSRCEVADAADWLFGSYNVCIPVCLNPTSEERVLVRIPLLFKTGEANNPGNVDEKPRCEVATYIWMRQNCPDVPIPRLYWVSFPDETTRSHPLRTGYMIISFMKAGNMLSDTWKMHLLEGKVRRKTLFRDLANIMISLNRTPLPRIGSLTLNNKGGISIVNRPLTLRLQTLENEGIPTIPRDSTYQAIEPYLLDLLQCHDNRIYYQPNAIHDLDDGQQQFAALTMMRGLLPQFISRQYRNGPFYLTLTDLHPSNIFVDDNWHITSLIDLEWACSFLVELQTPPYSLTGQPIDDIEHGEHLQTFDKTINEFIDTFEEQERKAKYLDISHSRTMGTCWNRGSFWYFQAAHSPKGLCRVFNEHIQPRYCEEHCTRKVFDQVSFIQRKVEEEAAYHDRVKECFADGHLYKSSNECS</sequence>
<keyword evidence="3" id="KW-1185">Reference proteome</keyword>
<dbReference type="RefSeq" id="XP_070890658.1">
    <property type="nucleotide sequence ID" value="XM_071030812.1"/>
</dbReference>
<feature type="domain" description="Aminoglycoside phosphotransferase" evidence="1">
    <location>
        <begin position="85"/>
        <end position="310"/>
    </location>
</feature>
<gene>
    <name evidence="2" type="ORF">BJX67DRAFT_369767</name>
</gene>
<dbReference type="InterPro" id="IPR011009">
    <property type="entry name" value="Kinase-like_dom_sf"/>
</dbReference>
<evidence type="ECO:0000259" key="1">
    <source>
        <dbReference type="Pfam" id="PF01636"/>
    </source>
</evidence>
<dbReference type="PANTHER" id="PTHR21310:SF37">
    <property type="entry name" value="AMINOGLYCOSIDE PHOSPHOTRANSFERASE DOMAIN-CONTAINING PROTEIN"/>
    <property type="match status" value="1"/>
</dbReference>
<dbReference type="EMBL" id="JBFXLQ010000003">
    <property type="protein sequence ID" value="KAL2871679.1"/>
    <property type="molecule type" value="Genomic_DNA"/>
</dbReference>
<dbReference type="SUPFAM" id="SSF56112">
    <property type="entry name" value="Protein kinase-like (PK-like)"/>
    <property type="match status" value="1"/>
</dbReference>
<evidence type="ECO:0000313" key="3">
    <source>
        <dbReference type="Proteomes" id="UP001610432"/>
    </source>
</evidence>
<proteinExistence type="predicted"/>
<dbReference type="InterPro" id="IPR002575">
    <property type="entry name" value="Aminoglycoside_PTrfase"/>
</dbReference>
<evidence type="ECO:0000313" key="2">
    <source>
        <dbReference type="EMBL" id="KAL2871679.1"/>
    </source>
</evidence>
<name>A0ABR4M520_9EURO</name>
<dbReference type="GeneID" id="98145884"/>